<dbReference type="Proteomes" id="UP001164746">
    <property type="component" value="Chromosome 14"/>
</dbReference>
<organism evidence="11 12">
    <name type="scientific">Mya arenaria</name>
    <name type="common">Soft-shell clam</name>
    <dbReference type="NCBI Taxonomy" id="6604"/>
    <lineage>
        <taxon>Eukaryota</taxon>
        <taxon>Metazoa</taxon>
        <taxon>Spiralia</taxon>
        <taxon>Lophotrochozoa</taxon>
        <taxon>Mollusca</taxon>
        <taxon>Bivalvia</taxon>
        <taxon>Autobranchia</taxon>
        <taxon>Heteroconchia</taxon>
        <taxon>Euheterodonta</taxon>
        <taxon>Imparidentia</taxon>
        <taxon>Neoheterodontei</taxon>
        <taxon>Myida</taxon>
        <taxon>Myoidea</taxon>
        <taxon>Myidae</taxon>
        <taxon>Mya</taxon>
    </lineage>
</organism>
<gene>
    <name evidence="11" type="ORF">MAR_011515</name>
</gene>
<comment type="subcellular location">
    <subcellularLocation>
        <location evidence="1">Chromosome</location>
        <location evidence="1">Centromere</location>
    </subcellularLocation>
</comment>
<keyword evidence="6 9" id="KW-0175">Coiled coil</keyword>
<protein>
    <recommendedName>
        <fullName evidence="10">Kinetochore protein Nuf2 N-terminal domain-containing protein</fullName>
    </recommendedName>
</protein>
<keyword evidence="4" id="KW-0132">Cell division</keyword>
<evidence type="ECO:0000256" key="2">
    <source>
        <dbReference type="ARBA" id="ARBA00005498"/>
    </source>
</evidence>
<sequence>KFYAQISKQNNLKKPLQWIEIFRRLMCDITESSDENLQEPLLLSQDLEFPEIYTDAMANMTLIRIMGRIMPTMYINDFSARDIYFPCPGRCRPVVSCNAGTTEKQTDVDQDELNCRVLKLKEQEGHLALKIVQSPAKVMAEQEGLKQRVQEARDLLQRKQLRLTEIERQRKDIKQTVSNLEKGLALLELIQKSVDKESEVAADVSVLIEQVQEVTEQIHETECQKERVQELLRGRQERLSKLAIMHQNKVHILQQQIMADTEEKENFEKKVANESEKKSHLLQYRKRMEEDVHRYQKNIEQKVEALKNKYGQLLEKTDEYNTCIADEWNKVRQLLKK</sequence>
<name>A0ABY7G3E2_MYAAR</name>
<evidence type="ECO:0000313" key="11">
    <source>
        <dbReference type="EMBL" id="WAR25811.1"/>
    </source>
</evidence>
<feature type="domain" description="Kinetochore protein Nuf2 N-terminal" evidence="10">
    <location>
        <begin position="14"/>
        <end position="96"/>
    </location>
</feature>
<proteinExistence type="inferred from homology"/>
<evidence type="ECO:0000256" key="1">
    <source>
        <dbReference type="ARBA" id="ARBA00004584"/>
    </source>
</evidence>
<feature type="coiled-coil region" evidence="9">
    <location>
        <begin position="139"/>
        <end position="316"/>
    </location>
</feature>
<comment type="similarity">
    <text evidence="2">Belongs to the NUF2 family.</text>
</comment>
<evidence type="ECO:0000256" key="5">
    <source>
        <dbReference type="ARBA" id="ARBA00022776"/>
    </source>
</evidence>
<dbReference type="Pfam" id="PF03800">
    <property type="entry name" value="Nuf2"/>
    <property type="match status" value="1"/>
</dbReference>
<keyword evidence="5" id="KW-0498">Mitosis</keyword>
<evidence type="ECO:0000256" key="6">
    <source>
        <dbReference type="ARBA" id="ARBA00023054"/>
    </source>
</evidence>
<evidence type="ECO:0000256" key="3">
    <source>
        <dbReference type="ARBA" id="ARBA00022454"/>
    </source>
</evidence>
<evidence type="ECO:0000256" key="8">
    <source>
        <dbReference type="ARBA" id="ARBA00023328"/>
    </source>
</evidence>
<evidence type="ECO:0000259" key="10">
    <source>
        <dbReference type="Pfam" id="PF03800"/>
    </source>
</evidence>
<keyword evidence="7" id="KW-0131">Cell cycle</keyword>
<keyword evidence="3" id="KW-0158">Chromosome</keyword>
<dbReference type="InterPro" id="IPR005549">
    <property type="entry name" value="Kinetochore_Nuf2_N"/>
</dbReference>
<evidence type="ECO:0000256" key="7">
    <source>
        <dbReference type="ARBA" id="ARBA00023306"/>
    </source>
</evidence>
<evidence type="ECO:0000256" key="9">
    <source>
        <dbReference type="SAM" id="Coils"/>
    </source>
</evidence>
<dbReference type="Gene3D" id="1.10.418.60">
    <property type="entry name" value="Ncd80 complex, Nuf2 subunit"/>
    <property type="match status" value="1"/>
</dbReference>
<reference evidence="11" key="1">
    <citation type="submission" date="2022-11" db="EMBL/GenBank/DDBJ databases">
        <title>Centuries of genome instability and evolution in soft-shell clam transmissible cancer (bioRxiv).</title>
        <authorList>
            <person name="Hart S.F.M."/>
            <person name="Yonemitsu M.A."/>
            <person name="Giersch R.M."/>
            <person name="Beal B.F."/>
            <person name="Arriagada G."/>
            <person name="Davis B.W."/>
            <person name="Ostrander E.A."/>
            <person name="Goff S.P."/>
            <person name="Metzger M.J."/>
        </authorList>
    </citation>
    <scope>NUCLEOTIDE SEQUENCE</scope>
    <source>
        <strain evidence="11">MELC-2E11</strain>
        <tissue evidence="11">Siphon/mantle</tissue>
    </source>
</reference>
<dbReference type="EMBL" id="CP111025">
    <property type="protein sequence ID" value="WAR25811.1"/>
    <property type="molecule type" value="Genomic_DNA"/>
</dbReference>
<dbReference type="InterPro" id="IPR038275">
    <property type="entry name" value="Nuf2_N_sf"/>
</dbReference>
<keyword evidence="12" id="KW-1185">Reference proteome</keyword>
<evidence type="ECO:0000313" key="12">
    <source>
        <dbReference type="Proteomes" id="UP001164746"/>
    </source>
</evidence>
<keyword evidence="8" id="KW-0137">Centromere</keyword>
<accession>A0ABY7G3E2</accession>
<evidence type="ECO:0000256" key="4">
    <source>
        <dbReference type="ARBA" id="ARBA00022618"/>
    </source>
</evidence>
<feature type="non-terminal residue" evidence="11">
    <location>
        <position position="1"/>
    </location>
</feature>